<dbReference type="RefSeq" id="WP_013659487.1">
    <property type="nucleotide sequence ID" value="NC_015276.1"/>
</dbReference>
<feature type="transmembrane region" description="Helical" evidence="6">
    <location>
        <begin position="312"/>
        <end position="335"/>
    </location>
</feature>
<proteinExistence type="predicted"/>
<evidence type="ECO:0000256" key="2">
    <source>
        <dbReference type="ARBA" id="ARBA00022448"/>
    </source>
</evidence>
<evidence type="ECO:0000256" key="5">
    <source>
        <dbReference type="ARBA" id="ARBA00023136"/>
    </source>
</evidence>
<dbReference type="Gene3D" id="1.20.1720.10">
    <property type="entry name" value="Multidrug resistance protein D"/>
    <property type="match status" value="1"/>
</dbReference>
<evidence type="ECO:0000256" key="1">
    <source>
        <dbReference type="ARBA" id="ARBA00004141"/>
    </source>
</evidence>
<dbReference type="GO" id="GO:0022857">
    <property type="term" value="F:transmembrane transporter activity"/>
    <property type="evidence" value="ECO:0007669"/>
    <property type="project" value="InterPro"/>
</dbReference>
<dbReference type="STRING" id="717774.Marme_0278"/>
<dbReference type="Pfam" id="PF07690">
    <property type="entry name" value="MFS_1"/>
    <property type="match status" value="1"/>
</dbReference>
<dbReference type="PANTHER" id="PTHR42718">
    <property type="entry name" value="MAJOR FACILITATOR SUPERFAMILY MULTIDRUG TRANSPORTER MFSC"/>
    <property type="match status" value="1"/>
</dbReference>
<keyword evidence="3 6" id="KW-0812">Transmembrane</keyword>
<dbReference type="AlphaFoldDB" id="F2JX62"/>
<feature type="transmembrane region" description="Helical" evidence="6">
    <location>
        <begin position="410"/>
        <end position="431"/>
    </location>
</feature>
<sequence length="468" mass="50315">MTSFLKRKRASDNLINSNVSDNWIILSLVLGSILPLLDSTALGVAIPSLSQYFSVSVHELQKIVTFYTLAAAVTVPLCAWGMKRYNTKCVWLSGLCLFLLSSAACATADSLNQLTAYRIVQGIGAGVLMSAMQPILLNALGREQFRSAMAKVAIPAVVVPIFGPFVAGGILELTSWHWIFLINVPISIGALIFALCFVPNCLGNRGAALDLTGYLTFALALGSLVYVLSSISSSNRAFYLSWDIFCFTFICIACFCFYIFHTLRRSESAVLDIALFAGGQFRNTAILLFLSSFAFYAGLFILPSIFVQSYDYSVLLSSSMLGIGGVGALLSRFYLSRLSSVFSTANVALIGTLFGVLGTAPLLFPLVFDSSILVGLCMLIRGAALGLLTLLAMTNLYVDITKEKTPDVSAWSRVLTLLGGSIGTALMGVLFHVDIFGFPSMTIVALLAANTICLIPAFSLNMHKNNPT</sequence>
<dbReference type="GO" id="GO:0016020">
    <property type="term" value="C:membrane"/>
    <property type="evidence" value="ECO:0007669"/>
    <property type="project" value="UniProtKB-SubCell"/>
</dbReference>
<feature type="transmembrane region" description="Helical" evidence="6">
    <location>
        <begin position="211"/>
        <end position="231"/>
    </location>
</feature>
<dbReference type="PROSITE" id="PS50850">
    <property type="entry name" value="MFS"/>
    <property type="match status" value="1"/>
</dbReference>
<accession>F2JX62</accession>
<feature type="transmembrane region" description="Helical" evidence="6">
    <location>
        <begin position="152"/>
        <end position="171"/>
    </location>
</feature>
<evidence type="ECO:0000259" key="7">
    <source>
        <dbReference type="PROSITE" id="PS50850"/>
    </source>
</evidence>
<dbReference type="PATRIC" id="fig|717774.3.peg.286"/>
<keyword evidence="9" id="KW-1185">Reference proteome</keyword>
<dbReference type="Proteomes" id="UP000001062">
    <property type="component" value="Chromosome"/>
</dbReference>
<name>F2JX62_MARM1</name>
<feature type="transmembrane region" description="Helical" evidence="6">
    <location>
        <begin position="347"/>
        <end position="366"/>
    </location>
</feature>
<feature type="transmembrane region" description="Helical" evidence="6">
    <location>
        <begin position="437"/>
        <end position="460"/>
    </location>
</feature>
<dbReference type="OrthoDB" id="9807274at2"/>
<feature type="transmembrane region" description="Helical" evidence="6">
    <location>
        <begin position="177"/>
        <end position="199"/>
    </location>
</feature>
<evidence type="ECO:0000256" key="4">
    <source>
        <dbReference type="ARBA" id="ARBA00022989"/>
    </source>
</evidence>
<gene>
    <name evidence="8" type="ordered locus">Marme_0278</name>
</gene>
<dbReference type="InterPro" id="IPR011701">
    <property type="entry name" value="MFS"/>
</dbReference>
<keyword evidence="2" id="KW-0813">Transport</keyword>
<dbReference type="InterPro" id="IPR000540">
    <property type="entry name" value="Flag_MotA_CS"/>
</dbReference>
<dbReference type="SUPFAM" id="SSF103473">
    <property type="entry name" value="MFS general substrate transporter"/>
    <property type="match status" value="1"/>
</dbReference>
<keyword evidence="4 6" id="KW-1133">Transmembrane helix</keyword>
<dbReference type="KEGG" id="mme:Marme_0278"/>
<keyword evidence="5 6" id="KW-0472">Membrane</keyword>
<feature type="transmembrane region" description="Helical" evidence="6">
    <location>
        <begin position="117"/>
        <end position="140"/>
    </location>
</feature>
<feature type="transmembrane region" description="Helical" evidence="6">
    <location>
        <begin position="64"/>
        <end position="82"/>
    </location>
</feature>
<dbReference type="PROSITE" id="PS01307">
    <property type="entry name" value="MOTA"/>
    <property type="match status" value="1"/>
</dbReference>
<reference evidence="8 9" key="1">
    <citation type="journal article" date="2012" name="Stand. Genomic Sci.">
        <title>Complete genome sequence of the melanogenic marine bacterium Marinomonas mediterranea type strain (MMB-1(T)).</title>
        <authorList>
            <person name="Lucas-Elio P."/>
            <person name="Goodwin L."/>
            <person name="Woyke T."/>
            <person name="Pitluck S."/>
            <person name="Nolan M."/>
            <person name="Kyrpides N.C."/>
            <person name="Detter J.C."/>
            <person name="Copeland A."/>
            <person name="Teshima H."/>
            <person name="Bruce D."/>
            <person name="Detter C."/>
            <person name="Tapia R."/>
            <person name="Han S."/>
            <person name="Land M.L."/>
            <person name="Ivanova N."/>
            <person name="Mikhailova N."/>
            <person name="Johnston A.W."/>
            <person name="Sanchez-Amat A."/>
        </authorList>
    </citation>
    <scope>NUCLEOTIDE SEQUENCE [LARGE SCALE GENOMIC DNA]</scope>
    <source>
        <strain evidence="9">ATCC 700492 / JCM 21426 / NBRC 103028 / MMB-1</strain>
    </source>
</reference>
<dbReference type="HOGENOM" id="CLU_000960_28_0_6"/>
<evidence type="ECO:0000256" key="6">
    <source>
        <dbReference type="SAM" id="Phobius"/>
    </source>
</evidence>
<dbReference type="EMBL" id="CP002583">
    <property type="protein sequence ID" value="ADZ89581.1"/>
    <property type="molecule type" value="Genomic_DNA"/>
</dbReference>
<feature type="transmembrane region" description="Helical" evidence="6">
    <location>
        <begin position="281"/>
        <end position="306"/>
    </location>
</feature>
<evidence type="ECO:0000313" key="8">
    <source>
        <dbReference type="EMBL" id="ADZ89581.1"/>
    </source>
</evidence>
<evidence type="ECO:0000256" key="3">
    <source>
        <dbReference type="ARBA" id="ARBA00022692"/>
    </source>
</evidence>
<dbReference type="eggNOG" id="COG2814">
    <property type="taxonomic scope" value="Bacteria"/>
</dbReference>
<feature type="transmembrane region" description="Helical" evidence="6">
    <location>
        <begin position="237"/>
        <end position="260"/>
    </location>
</feature>
<protein>
    <submittedName>
        <fullName evidence="8">Major facilitator superfamily MFS_1</fullName>
    </submittedName>
</protein>
<feature type="transmembrane region" description="Helical" evidence="6">
    <location>
        <begin position="372"/>
        <end position="398"/>
    </location>
</feature>
<feature type="transmembrane region" description="Helical" evidence="6">
    <location>
        <begin position="89"/>
        <end position="111"/>
    </location>
</feature>
<dbReference type="Gene3D" id="1.20.1250.20">
    <property type="entry name" value="MFS general substrate transporter like domains"/>
    <property type="match status" value="1"/>
</dbReference>
<organism evidence="8 9">
    <name type="scientific">Marinomonas mediterranea (strain ATCC 700492 / JCM 21426 / NBRC 103028 / MMB-1)</name>
    <dbReference type="NCBI Taxonomy" id="717774"/>
    <lineage>
        <taxon>Bacteria</taxon>
        <taxon>Pseudomonadati</taxon>
        <taxon>Pseudomonadota</taxon>
        <taxon>Gammaproteobacteria</taxon>
        <taxon>Oceanospirillales</taxon>
        <taxon>Oceanospirillaceae</taxon>
        <taxon>Marinomonas</taxon>
    </lineage>
</organism>
<comment type="subcellular location">
    <subcellularLocation>
        <location evidence="1">Membrane</location>
        <topology evidence="1">Multi-pass membrane protein</topology>
    </subcellularLocation>
</comment>
<dbReference type="PANTHER" id="PTHR42718:SF9">
    <property type="entry name" value="MAJOR FACILITATOR SUPERFAMILY MULTIDRUG TRANSPORTER MFSC"/>
    <property type="match status" value="1"/>
</dbReference>
<dbReference type="InterPro" id="IPR036259">
    <property type="entry name" value="MFS_trans_sf"/>
</dbReference>
<dbReference type="InterPro" id="IPR020846">
    <property type="entry name" value="MFS_dom"/>
</dbReference>
<evidence type="ECO:0000313" key="9">
    <source>
        <dbReference type="Proteomes" id="UP000001062"/>
    </source>
</evidence>
<feature type="domain" description="Major facilitator superfamily (MFS) profile" evidence="7">
    <location>
        <begin position="24"/>
        <end position="465"/>
    </location>
</feature>
<feature type="transmembrane region" description="Helical" evidence="6">
    <location>
        <begin position="21"/>
        <end position="44"/>
    </location>
</feature>